<organism evidence="1">
    <name type="scientific">Ixodes ricinus</name>
    <name type="common">Common tick</name>
    <name type="synonym">Acarus ricinus</name>
    <dbReference type="NCBI Taxonomy" id="34613"/>
    <lineage>
        <taxon>Eukaryota</taxon>
        <taxon>Metazoa</taxon>
        <taxon>Ecdysozoa</taxon>
        <taxon>Arthropoda</taxon>
        <taxon>Chelicerata</taxon>
        <taxon>Arachnida</taxon>
        <taxon>Acari</taxon>
        <taxon>Parasitiformes</taxon>
        <taxon>Ixodida</taxon>
        <taxon>Ixodoidea</taxon>
        <taxon>Ixodidae</taxon>
        <taxon>Ixodinae</taxon>
        <taxon>Ixodes</taxon>
    </lineage>
</organism>
<sequence>MQSVARTVSTVAPLATYAPFLTASQQTTAHPLGRKTSKNLIFDVWPLAFLGLRFANGKPVVDTCGRQDASTILKPPLCCVSSFLQLSALDLVFE</sequence>
<accession>A0A6B0UF11</accession>
<name>A0A6B0UF11_IXORI</name>
<dbReference type="EMBL" id="GIFC01005003">
    <property type="protein sequence ID" value="MXU87086.1"/>
    <property type="molecule type" value="Transcribed_RNA"/>
</dbReference>
<reference evidence="1" key="1">
    <citation type="submission" date="2019-12" db="EMBL/GenBank/DDBJ databases">
        <title>An insight into the sialome of adult female Ixodes ricinus ticks feeding for 6 days.</title>
        <authorList>
            <person name="Perner J."/>
            <person name="Ribeiro J.M.C."/>
        </authorList>
    </citation>
    <scope>NUCLEOTIDE SEQUENCE</scope>
    <source>
        <strain evidence="1">Semi-engorged</strain>
        <tissue evidence="1">Salivary glands</tissue>
    </source>
</reference>
<protein>
    <submittedName>
        <fullName evidence="1">Uncharacterized protein</fullName>
    </submittedName>
</protein>
<evidence type="ECO:0000313" key="1">
    <source>
        <dbReference type="EMBL" id="MXU87086.1"/>
    </source>
</evidence>
<proteinExistence type="predicted"/>
<dbReference type="AlphaFoldDB" id="A0A6B0UF11"/>